<evidence type="ECO:0000313" key="5">
    <source>
        <dbReference type="Proteomes" id="UP000547528"/>
    </source>
</evidence>
<dbReference type="InterPro" id="IPR000387">
    <property type="entry name" value="Tyr_Pase_dom"/>
</dbReference>
<feature type="compositionally biased region" description="Polar residues" evidence="2">
    <location>
        <begin position="1"/>
        <end position="10"/>
    </location>
</feature>
<dbReference type="GO" id="GO:0004725">
    <property type="term" value="F:protein tyrosine phosphatase activity"/>
    <property type="evidence" value="ECO:0007669"/>
    <property type="project" value="UniProtKB-EC"/>
</dbReference>
<evidence type="ECO:0000256" key="1">
    <source>
        <dbReference type="ARBA" id="ARBA00009580"/>
    </source>
</evidence>
<dbReference type="RefSeq" id="WP_183358369.1">
    <property type="nucleotide sequence ID" value="NZ_BAABKR010000011.1"/>
</dbReference>
<dbReference type="PROSITE" id="PS50056">
    <property type="entry name" value="TYR_PHOSPHATASE_2"/>
    <property type="match status" value="1"/>
</dbReference>
<dbReference type="Gene3D" id="3.90.190.10">
    <property type="entry name" value="Protein tyrosine phosphatase superfamily"/>
    <property type="match status" value="1"/>
</dbReference>
<name>A0A7W5Y007_9MICC</name>
<gene>
    <name evidence="4" type="ORF">FHX47_001579</name>
</gene>
<dbReference type="EMBL" id="JACIBT010000005">
    <property type="protein sequence ID" value="MBB3667956.1"/>
    <property type="molecule type" value="Genomic_DNA"/>
</dbReference>
<dbReference type="PANTHER" id="PTHR31126:SF1">
    <property type="entry name" value="TYROSINE SPECIFIC PROTEIN PHOSPHATASES DOMAIN-CONTAINING PROTEIN"/>
    <property type="match status" value="1"/>
</dbReference>
<feature type="domain" description="Tyrosine specific protein phosphatases" evidence="3">
    <location>
        <begin position="135"/>
        <end position="183"/>
    </location>
</feature>
<evidence type="ECO:0000313" key="4">
    <source>
        <dbReference type="EMBL" id="MBB3667956.1"/>
    </source>
</evidence>
<feature type="region of interest" description="Disordered" evidence="2">
    <location>
        <begin position="1"/>
        <end position="25"/>
    </location>
</feature>
<protein>
    <submittedName>
        <fullName evidence="4">Protein-tyrosine phosphatase</fullName>
        <ecNumber evidence="4">3.1.3.48</ecNumber>
    </submittedName>
</protein>
<comment type="similarity">
    <text evidence="1">Belongs to the protein-tyrosine phosphatase family.</text>
</comment>
<dbReference type="PROSITE" id="PS00383">
    <property type="entry name" value="TYR_PHOSPHATASE_1"/>
    <property type="match status" value="1"/>
</dbReference>
<dbReference type="InterPro" id="IPR026893">
    <property type="entry name" value="Tyr/Ser_Pase_IphP-type"/>
</dbReference>
<evidence type="ECO:0000259" key="3">
    <source>
        <dbReference type="PROSITE" id="PS50056"/>
    </source>
</evidence>
<dbReference type="InterPro" id="IPR029021">
    <property type="entry name" value="Prot-tyrosine_phosphatase-like"/>
</dbReference>
<comment type="caution">
    <text evidence="4">The sequence shown here is derived from an EMBL/GenBank/DDBJ whole genome shotgun (WGS) entry which is preliminary data.</text>
</comment>
<organism evidence="4 5">
    <name type="scientific">Garicola koreensis</name>
    <dbReference type="NCBI Taxonomy" id="1262554"/>
    <lineage>
        <taxon>Bacteria</taxon>
        <taxon>Bacillati</taxon>
        <taxon>Actinomycetota</taxon>
        <taxon>Actinomycetes</taxon>
        <taxon>Micrococcales</taxon>
        <taxon>Micrococcaceae</taxon>
        <taxon>Garicola</taxon>
    </lineage>
</organism>
<evidence type="ECO:0000256" key="2">
    <source>
        <dbReference type="SAM" id="MobiDB-lite"/>
    </source>
</evidence>
<dbReference type="Proteomes" id="UP000547528">
    <property type="component" value="Unassembled WGS sequence"/>
</dbReference>
<dbReference type="AlphaFoldDB" id="A0A7W5Y007"/>
<dbReference type="SUPFAM" id="SSF52799">
    <property type="entry name" value="(Phosphotyrosine protein) phosphatases II"/>
    <property type="match status" value="1"/>
</dbReference>
<keyword evidence="5" id="KW-1185">Reference proteome</keyword>
<accession>A0A7W5Y007</accession>
<dbReference type="Pfam" id="PF13350">
    <property type="entry name" value="Y_phosphatase3"/>
    <property type="match status" value="1"/>
</dbReference>
<reference evidence="4 5" key="1">
    <citation type="submission" date="2020-08" db="EMBL/GenBank/DDBJ databases">
        <title>Sequencing the genomes of 1000 actinobacteria strains.</title>
        <authorList>
            <person name="Klenk H.-P."/>
        </authorList>
    </citation>
    <scope>NUCLEOTIDE SEQUENCE [LARGE SCALE GENOMIC DNA]</scope>
    <source>
        <strain evidence="4 5">DSM 28238</strain>
    </source>
</reference>
<proteinExistence type="inferred from homology"/>
<dbReference type="InterPro" id="IPR016130">
    <property type="entry name" value="Tyr_Pase_AS"/>
</dbReference>
<keyword evidence="4" id="KW-0378">Hydrolase</keyword>
<dbReference type="EC" id="3.1.3.48" evidence="4"/>
<dbReference type="PANTHER" id="PTHR31126">
    <property type="entry name" value="TYROSINE-PROTEIN PHOSPHATASE"/>
    <property type="match status" value="1"/>
</dbReference>
<sequence length="277" mass="28823">MPSASSTPNHSAAPHDVDARTHPLGNLRDLGGIAVSSGKVRPGMLWRADDPTISPRSELQTLAGQGLAAMLDLRSTPEASASPHRTAGELGIAHHHLPLAESAVHPLALVRAAPTMQSPADVGRWYAALVRNHLQEVVHALRIIGTAEGGVLFHCAAGKDRTGILAAVVLALLGADRNVIVEDYAATEQNMMAVIGRLRAAAYAQAAGAPANETAEDDSAQAAADFFASNHPLLGAVSDSMDSMLTDLGGEPGLMDLISHTADPDTLVGRLHQKLVN</sequence>